<evidence type="ECO:0000259" key="1">
    <source>
        <dbReference type="Pfam" id="PF05618"/>
    </source>
</evidence>
<accession>A0A1H9FVA6</accession>
<dbReference type="Proteomes" id="UP000199647">
    <property type="component" value="Unassembled WGS sequence"/>
</dbReference>
<evidence type="ECO:0000313" key="3">
    <source>
        <dbReference type="Proteomes" id="UP000199647"/>
    </source>
</evidence>
<dbReference type="Pfam" id="PF05618">
    <property type="entry name" value="Zn_protease"/>
    <property type="match status" value="1"/>
</dbReference>
<organism evidence="2 3">
    <name type="scientific">Faunimonas pinastri</name>
    <dbReference type="NCBI Taxonomy" id="1855383"/>
    <lineage>
        <taxon>Bacteria</taxon>
        <taxon>Pseudomonadati</taxon>
        <taxon>Pseudomonadota</taxon>
        <taxon>Alphaproteobacteria</taxon>
        <taxon>Hyphomicrobiales</taxon>
        <taxon>Afifellaceae</taxon>
        <taxon>Faunimonas</taxon>
    </lineage>
</organism>
<sequence>MASLDGTGLSLYVAVSPMSEVRLRTFPKILLDGDRRLDRFPPVDAAGGDTTHPGGIVVGWREWVSLPALGIGRIKAKIDTGAKTSALHADSIEHFLRDGANWVRFDVIGEGENVPWHEAPVVGQRQVRSSNGRAELRTVILTRLVLAGHFWEAEVSLTNRGSMELPMLIGREALAGRMLVDSACSWLWGRPVSLRTRRLQSATAKAGDRPGDYP</sequence>
<protein>
    <submittedName>
        <fullName evidence="2">Uncharacterized conserved protein</fullName>
    </submittedName>
</protein>
<proteinExistence type="predicted"/>
<dbReference type="STRING" id="1855383.SAMN05216548_104222"/>
<feature type="domain" description="Retropepsin-like aspartic endopeptidase" evidence="1">
    <location>
        <begin position="57"/>
        <end position="183"/>
    </location>
</feature>
<gene>
    <name evidence="2" type="ORF">SAMN05216548_104222</name>
</gene>
<dbReference type="InterPro" id="IPR008503">
    <property type="entry name" value="Asp_endopeptidase"/>
</dbReference>
<dbReference type="PANTHER" id="PTHR38037:SF2">
    <property type="entry name" value="ATP-DEPENDENT ZINC PROTEASE DOMAIN-CONTAINING PROTEIN-RELATED"/>
    <property type="match status" value="1"/>
</dbReference>
<dbReference type="AlphaFoldDB" id="A0A1H9FVA6"/>
<dbReference type="Gene3D" id="2.40.70.10">
    <property type="entry name" value="Acid Proteases"/>
    <property type="match status" value="1"/>
</dbReference>
<dbReference type="PANTHER" id="PTHR38037">
    <property type="entry name" value="ZN_PROTEASE DOMAIN-CONTAINING PROTEIN"/>
    <property type="match status" value="1"/>
</dbReference>
<dbReference type="EMBL" id="FOFG01000004">
    <property type="protein sequence ID" value="SEQ41845.1"/>
    <property type="molecule type" value="Genomic_DNA"/>
</dbReference>
<name>A0A1H9FVA6_9HYPH</name>
<dbReference type="RefSeq" id="WP_238858216.1">
    <property type="nucleotide sequence ID" value="NZ_FOFG01000004.1"/>
</dbReference>
<dbReference type="SUPFAM" id="SSF50630">
    <property type="entry name" value="Acid proteases"/>
    <property type="match status" value="1"/>
</dbReference>
<evidence type="ECO:0000313" key="2">
    <source>
        <dbReference type="EMBL" id="SEQ41845.1"/>
    </source>
</evidence>
<reference evidence="2 3" key="1">
    <citation type="submission" date="2016-10" db="EMBL/GenBank/DDBJ databases">
        <authorList>
            <person name="de Groot N.N."/>
        </authorList>
    </citation>
    <scope>NUCLEOTIDE SEQUENCE [LARGE SCALE GENOMIC DNA]</scope>
    <source>
        <strain evidence="2 3">A52C2</strain>
    </source>
</reference>
<dbReference type="InterPro" id="IPR021109">
    <property type="entry name" value="Peptidase_aspartic_dom_sf"/>
</dbReference>
<keyword evidence="3" id="KW-1185">Reference proteome</keyword>